<comment type="subcellular location">
    <subcellularLocation>
        <location evidence="1 7">Cell membrane</location>
        <topology evidence="1 7">Multi-pass membrane protein</topology>
    </subcellularLocation>
</comment>
<feature type="transmembrane region" description="Helical" evidence="7">
    <location>
        <begin position="138"/>
        <end position="157"/>
    </location>
</feature>
<dbReference type="SUPFAM" id="SSF161098">
    <property type="entry name" value="MetI-like"/>
    <property type="match status" value="1"/>
</dbReference>
<evidence type="ECO:0000256" key="6">
    <source>
        <dbReference type="ARBA" id="ARBA00023136"/>
    </source>
</evidence>
<dbReference type="PANTHER" id="PTHR30043">
    <property type="entry name" value="PHOSPHONATES TRANSPORT SYSTEM PERMEASE PROTEIN"/>
    <property type="match status" value="1"/>
</dbReference>
<evidence type="ECO:0000256" key="1">
    <source>
        <dbReference type="ARBA" id="ARBA00004651"/>
    </source>
</evidence>
<evidence type="ECO:0000256" key="2">
    <source>
        <dbReference type="ARBA" id="ARBA00022448"/>
    </source>
</evidence>
<keyword evidence="4 7" id="KW-0812">Transmembrane</keyword>
<dbReference type="NCBIfam" id="TIGR01097">
    <property type="entry name" value="PhnE"/>
    <property type="match status" value="1"/>
</dbReference>
<dbReference type="RefSeq" id="WP_010713387.1">
    <property type="nucleotide sequence ID" value="NZ_CAXOFA010000001.1"/>
</dbReference>
<dbReference type="GO" id="GO:0015416">
    <property type="term" value="F:ABC-type phosphonate transporter activity"/>
    <property type="evidence" value="ECO:0007669"/>
    <property type="project" value="InterPro"/>
</dbReference>
<reference evidence="9 10" key="1">
    <citation type="submission" date="2019-04" db="EMBL/GenBank/DDBJ databases">
        <title>Step-wise assembly of the neonatal virome modulated by breast feeding.</title>
        <authorList>
            <person name="Liang G."/>
            <person name="Bushman F."/>
        </authorList>
    </citation>
    <scope>NUCLEOTIDE SEQUENCE [LARGE SCALE GENOMIC DNA]</scope>
    <source>
        <strain evidence="9 10">E3754</strain>
    </source>
</reference>
<evidence type="ECO:0000259" key="8">
    <source>
        <dbReference type="PROSITE" id="PS50928"/>
    </source>
</evidence>
<evidence type="ECO:0000256" key="3">
    <source>
        <dbReference type="ARBA" id="ARBA00022475"/>
    </source>
</evidence>
<feature type="transmembrane region" description="Helical" evidence="7">
    <location>
        <begin position="203"/>
        <end position="221"/>
    </location>
</feature>
<feature type="transmembrane region" description="Helical" evidence="7">
    <location>
        <begin position="76"/>
        <end position="97"/>
    </location>
</feature>
<feature type="transmembrane region" description="Helical" evidence="7">
    <location>
        <begin position="178"/>
        <end position="197"/>
    </location>
</feature>
<name>A0AAP6RHC5_ENTFL</name>
<evidence type="ECO:0000313" key="9">
    <source>
        <dbReference type="EMBL" id="MXS52683.1"/>
    </source>
</evidence>
<feature type="transmembrane region" description="Helical" evidence="7">
    <location>
        <begin position="109"/>
        <end position="132"/>
    </location>
</feature>
<dbReference type="CDD" id="cd06261">
    <property type="entry name" value="TM_PBP2"/>
    <property type="match status" value="1"/>
</dbReference>
<dbReference type="PROSITE" id="PS50928">
    <property type="entry name" value="ABC_TM1"/>
    <property type="match status" value="1"/>
</dbReference>
<dbReference type="GO" id="GO:0005886">
    <property type="term" value="C:plasma membrane"/>
    <property type="evidence" value="ECO:0007669"/>
    <property type="project" value="UniProtKB-SubCell"/>
</dbReference>
<feature type="transmembrane region" description="Helical" evidence="7">
    <location>
        <begin position="233"/>
        <end position="254"/>
    </location>
</feature>
<accession>A0AAP6RHC5</accession>
<comment type="caution">
    <text evidence="9">The sequence shown here is derived from an EMBL/GenBank/DDBJ whole genome shotgun (WGS) entry which is preliminary data.</text>
</comment>
<dbReference type="InterPro" id="IPR000515">
    <property type="entry name" value="MetI-like"/>
</dbReference>
<evidence type="ECO:0000256" key="7">
    <source>
        <dbReference type="RuleBase" id="RU363032"/>
    </source>
</evidence>
<dbReference type="Gene3D" id="1.10.3720.10">
    <property type="entry name" value="MetI-like"/>
    <property type="match status" value="1"/>
</dbReference>
<keyword evidence="2 7" id="KW-0813">Transport</keyword>
<evidence type="ECO:0000313" key="10">
    <source>
        <dbReference type="Proteomes" id="UP000429730"/>
    </source>
</evidence>
<keyword evidence="3" id="KW-1003">Cell membrane</keyword>
<dbReference type="AlphaFoldDB" id="A0AAP6RHC5"/>
<feature type="domain" description="ABC transmembrane type-1" evidence="8">
    <location>
        <begin position="68"/>
        <end position="251"/>
    </location>
</feature>
<dbReference type="PANTHER" id="PTHR30043:SF1">
    <property type="entry name" value="ABC TRANSPORT SYSTEM PERMEASE PROTEIN P69"/>
    <property type="match status" value="1"/>
</dbReference>
<evidence type="ECO:0000256" key="4">
    <source>
        <dbReference type="ARBA" id="ARBA00022692"/>
    </source>
</evidence>
<dbReference type="InterPro" id="IPR005769">
    <property type="entry name" value="PhnE/PtxC"/>
</dbReference>
<comment type="similarity">
    <text evidence="7">Belongs to the binding-protein-dependent transport system permease family.</text>
</comment>
<protein>
    <submittedName>
        <fullName evidence="9">Phosphonate ABC transporter, permease protein PhnE</fullName>
    </submittedName>
</protein>
<dbReference type="InterPro" id="IPR035906">
    <property type="entry name" value="MetI-like_sf"/>
</dbReference>
<dbReference type="Proteomes" id="UP000429730">
    <property type="component" value="Unassembled WGS sequence"/>
</dbReference>
<organism evidence="9 10">
    <name type="scientific">Enterococcus faecalis</name>
    <name type="common">Streptococcus faecalis</name>
    <dbReference type="NCBI Taxonomy" id="1351"/>
    <lineage>
        <taxon>Bacteria</taxon>
        <taxon>Bacillati</taxon>
        <taxon>Bacillota</taxon>
        <taxon>Bacilli</taxon>
        <taxon>Lactobacillales</taxon>
        <taxon>Enterococcaceae</taxon>
        <taxon>Enterococcus</taxon>
    </lineage>
</organism>
<sequence length="259" mass="28734">MKIKDTIHFLWYKKLFILFIIFICIESSIAVTGADFTEILTNFSQMGRFLQQFFPPDFSFLPKIITPLIKTLEISFLGTILGFLLAVPFSFLASNVVTKNRIGLLILRFFLSLIRTIPTLLLAALMVAIFGIGEATGVLTITIFTFGMLSQLMFQAIETIDLGPIEATEATGATQLQIAVWSIFPQVASQFFGYAFYAFEVNVRASTVLGYVGAGGIGIILNTSLSLAKYDRVGIIILVILVMEIVVDWLSAYVRRTLL</sequence>
<dbReference type="Pfam" id="PF00528">
    <property type="entry name" value="BPD_transp_1"/>
    <property type="match status" value="1"/>
</dbReference>
<keyword evidence="6 7" id="KW-0472">Membrane</keyword>
<proteinExistence type="inferred from homology"/>
<evidence type="ECO:0000256" key="5">
    <source>
        <dbReference type="ARBA" id="ARBA00022989"/>
    </source>
</evidence>
<keyword evidence="5 7" id="KW-1133">Transmembrane helix</keyword>
<gene>
    <name evidence="9" type="primary">phnE</name>
    <name evidence="9" type="ORF">GTI81_08155</name>
</gene>
<dbReference type="EMBL" id="WVTJ01000012">
    <property type="protein sequence ID" value="MXS52683.1"/>
    <property type="molecule type" value="Genomic_DNA"/>
</dbReference>